<dbReference type="InterPro" id="IPR006311">
    <property type="entry name" value="TAT_signal"/>
</dbReference>
<proteinExistence type="predicted"/>
<accession>A0A7X0BNI9</accession>
<dbReference type="AlphaFoldDB" id="A0A7X0BNI9"/>
<gene>
    <name evidence="1" type="ORF">HNP49_000077</name>
</gene>
<keyword evidence="2" id="KW-1185">Reference proteome</keyword>
<dbReference type="EMBL" id="JACHLL010000001">
    <property type="protein sequence ID" value="MBB6339927.1"/>
    <property type="molecule type" value="Genomic_DNA"/>
</dbReference>
<dbReference type="InterPro" id="IPR011463">
    <property type="entry name" value="DUF1569"/>
</dbReference>
<protein>
    <recommendedName>
        <fullName evidence="3">DUF1569 domain-containing protein</fullName>
    </recommendedName>
</protein>
<organism evidence="1 2">
    <name type="scientific">Pseudomonas fluvialis</name>
    <dbReference type="NCBI Taxonomy" id="1793966"/>
    <lineage>
        <taxon>Bacteria</taxon>
        <taxon>Pseudomonadati</taxon>
        <taxon>Pseudomonadota</taxon>
        <taxon>Gammaproteobacteria</taxon>
        <taxon>Pseudomonadales</taxon>
        <taxon>Pseudomonadaceae</taxon>
        <taxon>Pseudomonas</taxon>
    </lineage>
</organism>
<dbReference type="Pfam" id="PF07606">
    <property type="entry name" value="DUF1569"/>
    <property type="match status" value="1"/>
</dbReference>
<dbReference type="Proteomes" id="UP000557193">
    <property type="component" value="Unassembled WGS sequence"/>
</dbReference>
<reference evidence="1 2" key="1">
    <citation type="submission" date="2020-08" db="EMBL/GenBank/DDBJ databases">
        <title>Functional genomics of gut bacteria from endangered species of beetles.</title>
        <authorList>
            <person name="Carlos-Shanley C."/>
        </authorList>
    </citation>
    <scope>NUCLEOTIDE SEQUENCE [LARGE SCALE GENOMIC DNA]</scope>
    <source>
        <strain evidence="1 2">S00202</strain>
    </source>
</reference>
<dbReference type="RefSeq" id="WP_260407022.1">
    <property type="nucleotide sequence ID" value="NZ_JACHLL010000001.1"/>
</dbReference>
<comment type="caution">
    <text evidence="1">The sequence shown here is derived from an EMBL/GenBank/DDBJ whole genome shotgun (WGS) entry which is preliminary data.</text>
</comment>
<name>A0A7X0BNI9_9PSED</name>
<evidence type="ECO:0000313" key="1">
    <source>
        <dbReference type="EMBL" id="MBB6339927.1"/>
    </source>
</evidence>
<sequence length="178" mass="19218">MNMQRRRFFGVLAVGGAAALGAGYWRLPAGPAPAALSIDAALVLLQRLATEPLVSRQGWSPTEVFNHCAQSIDFSIDGYPELKPAWFRQTVGPLAFSVFAARGAMRHPLDQPIPGAPAIDSPVAVSDALARLQQAFARFAAHQGALQPHFAYGELSHAEYAEAHVLHLYNHLSLIQRG</sequence>
<evidence type="ECO:0008006" key="3">
    <source>
        <dbReference type="Google" id="ProtNLM"/>
    </source>
</evidence>
<evidence type="ECO:0000313" key="2">
    <source>
        <dbReference type="Proteomes" id="UP000557193"/>
    </source>
</evidence>
<dbReference type="PROSITE" id="PS51318">
    <property type="entry name" value="TAT"/>
    <property type="match status" value="1"/>
</dbReference>